<evidence type="ECO:0000256" key="1">
    <source>
        <dbReference type="ARBA" id="ARBA00008056"/>
    </source>
</evidence>
<sequence length="415" mass="46542">MPPQDVAETESPLKPELPKWQRPEKTKHDLPWADIQIIDLSTFDEPSGKEKLAAELRDAIHHTGFFSVVGTGISSREVQRQYDIAQAFFALPHAEKAKPEYKCDFAQGNYFGYREIYEATVRGTAVRNNVELWNHAKFTERYAGEARHPCFEDFKGEIEEFSRKALDVALKLLELCALILELPPSFFAAQHRYDSPSDDHLRYMSYRPRSAADDAAVDNTWTRAHTDFGTLTLLWSQNVAGLQIKTKSSSSSSDTGSDRDHGGEWRYVPPVDTDKAGEGQGTGVICNVGDALDFWSASYLKSTTHRVVRPPPDQLGANRLGLFYFVRPGDEAVIEPAAASPLLRRLGLVKSDSSEEEKGQESQEEGKDGEAKREKVTGSRYVRARVKDYHSHGDYADRTGQVFQVGNLKIVDEAR</sequence>
<evidence type="ECO:0000259" key="4">
    <source>
        <dbReference type="Pfam" id="PF14226"/>
    </source>
</evidence>
<dbReference type="InterPro" id="IPR050231">
    <property type="entry name" value="Iron_ascorbate_oxido_reductase"/>
</dbReference>
<comment type="caution">
    <text evidence="5">The sequence shown here is derived from an EMBL/GenBank/DDBJ whole genome shotgun (WGS) entry which is preliminary data.</text>
</comment>
<organism evidence="5 6">
    <name type="scientific">Apiospora hydei</name>
    <dbReference type="NCBI Taxonomy" id="1337664"/>
    <lineage>
        <taxon>Eukaryota</taxon>
        <taxon>Fungi</taxon>
        <taxon>Dikarya</taxon>
        <taxon>Ascomycota</taxon>
        <taxon>Pezizomycotina</taxon>
        <taxon>Sordariomycetes</taxon>
        <taxon>Xylariomycetidae</taxon>
        <taxon>Amphisphaeriales</taxon>
        <taxon>Apiosporaceae</taxon>
        <taxon>Apiospora</taxon>
    </lineage>
</organism>
<reference evidence="5 6" key="1">
    <citation type="submission" date="2023-01" db="EMBL/GenBank/DDBJ databases">
        <title>Analysis of 21 Apiospora genomes using comparative genomics revels a genus with tremendous synthesis potential of carbohydrate active enzymes and secondary metabolites.</title>
        <authorList>
            <person name="Sorensen T."/>
        </authorList>
    </citation>
    <scope>NUCLEOTIDE SEQUENCE [LARGE SCALE GENOMIC DNA]</scope>
    <source>
        <strain evidence="5 6">CBS 114990</strain>
    </source>
</reference>
<feature type="compositionally biased region" description="Basic and acidic residues" evidence="2">
    <location>
        <begin position="11"/>
        <end position="26"/>
    </location>
</feature>
<feature type="region of interest" description="Disordered" evidence="2">
    <location>
        <begin position="351"/>
        <end position="379"/>
    </location>
</feature>
<dbReference type="RefSeq" id="XP_066664207.1">
    <property type="nucleotide sequence ID" value="XM_066814917.1"/>
</dbReference>
<keyword evidence="6" id="KW-1185">Reference proteome</keyword>
<dbReference type="InterPro" id="IPR026992">
    <property type="entry name" value="DIOX_N"/>
</dbReference>
<feature type="domain" description="Non-haem dioxygenase N-terminal" evidence="4">
    <location>
        <begin position="35"/>
        <end position="137"/>
    </location>
</feature>
<protein>
    <submittedName>
        <fullName evidence="5">2OG-Fe(II)oxygenase superfamily protein</fullName>
    </submittedName>
</protein>
<feature type="domain" description="Isopenicillin N synthase-like Fe(2+) 2OG dioxygenase" evidence="3">
    <location>
        <begin position="214"/>
        <end position="327"/>
    </location>
</feature>
<feature type="region of interest" description="Disordered" evidence="2">
    <location>
        <begin position="246"/>
        <end position="279"/>
    </location>
</feature>
<dbReference type="InterPro" id="IPR027443">
    <property type="entry name" value="IPNS-like_sf"/>
</dbReference>
<dbReference type="Gene3D" id="2.60.120.330">
    <property type="entry name" value="B-lactam Antibiotic, Isopenicillin N Synthase, Chain"/>
    <property type="match status" value="1"/>
</dbReference>
<dbReference type="GeneID" id="92047977"/>
<dbReference type="PANTHER" id="PTHR47990">
    <property type="entry name" value="2-OXOGLUTARATE (2OG) AND FE(II)-DEPENDENT OXYGENASE SUPERFAMILY PROTEIN-RELATED"/>
    <property type="match status" value="1"/>
</dbReference>
<dbReference type="Pfam" id="PF14226">
    <property type="entry name" value="DIOX_N"/>
    <property type="match status" value="1"/>
</dbReference>
<accession>A0ABR1VKD0</accession>
<dbReference type="Proteomes" id="UP001433268">
    <property type="component" value="Unassembled WGS sequence"/>
</dbReference>
<evidence type="ECO:0000313" key="6">
    <source>
        <dbReference type="Proteomes" id="UP001433268"/>
    </source>
</evidence>
<feature type="region of interest" description="Disordered" evidence="2">
    <location>
        <begin position="1"/>
        <end position="26"/>
    </location>
</feature>
<dbReference type="EMBL" id="JAQQWN010000008">
    <property type="protein sequence ID" value="KAK8070399.1"/>
    <property type="molecule type" value="Genomic_DNA"/>
</dbReference>
<dbReference type="SUPFAM" id="SSF51197">
    <property type="entry name" value="Clavaminate synthase-like"/>
    <property type="match status" value="1"/>
</dbReference>
<evidence type="ECO:0000256" key="2">
    <source>
        <dbReference type="SAM" id="MobiDB-lite"/>
    </source>
</evidence>
<comment type="similarity">
    <text evidence="1">Belongs to the iron/ascorbate-dependent oxidoreductase family.</text>
</comment>
<gene>
    <name evidence="5" type="ORF">PG997_010602</name>
</gene>
<proteinExistence type="inferred from homology"/>
<name>A0ABR1VKD0_9PEZI</name>
<dbReference type="InterPro" id="IPR044861">
    <property type="entry name" value="IPNS-like_FE2OG_OXY"/>
</dbReference>
<evidence type="ECO:0000259" key="3">
    <source>
        <dbReference type="Pfam" id="PF03171"/>
    </source>
</evidence>
<feature type="compositionally biased region" description="Basic and acidic residues" evidence="2">
    <location>
        <begin position="352"/>
        <end position="377"/>
    </location>
</feature>
<dbReference type="Pfam" id="PF03171">
    <property type="entry name" value="2OG-FeII_Oxy"/>
    <property type="match status" value="1"/>
</dbReference>
<evidence type="ECO:0000313" key="5">
    <source>
        <dbReference type="EMBL" id="KAK8070399.1"/>
    </source>
</evidence>